<dbReference type="OrthoDB" id="9810836at2"/>
<dbReference type="Proteomes" id="UP000004959">
    <property type="component" value="Chromosome"/>
</dbReference>
<proteinExistence type="predicted"/>
<gene>
    <name evidence="2" type="ORF">OKIT_1612</name>
</gene>
<feature type="transmembrane region" description="Helical" evidence="1">
    <location>
        <begin position="140"/>
        <end position="168"/>
    </location>
</feature>
<feature type="transmembrane region" description="Helical" evidence="1">
    <location>
        <begin position="21"/>
        <end position="41"/>
    </location>
</feature>
<comment type="caution">
    <text evidence="2">The sequence shown here is derived from an EMBL/GenBank/DDBJ whole genome shotgun (WGS) entry which is preliminary data.</text>
</comment>
<dbReference type="EMBL" id="AFVZ01000001">
    <property type="protein sequence ID" value="EHN59689.1"/>
    <property type="molecule type" value="Genomic_DNA"/>
</dbReference>
<reference evidence="2 3" key="1">
    <citation type="journal article" date="2012" name="PLoS ONE">
        <title>Functional divergence in the genus oenococcus as predicted by genome sequencing of the newly-described species, Oenococcus kitaharae.</title>
        <authorList>
            <person name="Borneman A.R."/>
            <person name="McCarthy J.M."/>
            <person name="Chambers P.J."/>
            <person name="Bartowsky E.J."/>
        </authorList>
    </citation>
    <scope>NUCLEOTIDE SEQUENCE [LARGE SCALE GENOMIC DNA]</scope>
    <source>
        <strain evidence="3">DSM17330</strain>
    </source>
</reference>
<feature type="transmembrane region" description="Helical" evidence="1">
    <location>
        <begin position="106"/>
        <end position="128"/>
    </location>
</feature>
<evidence type="ECO:0008006" key="4">
    <source>
        <dbReference type="Google" id="ProtNLM"/>
    </source>
</evidence>
<keyword evidence="3" id="KW-1185">Reference proteome</keyword>
<protein>
    <recommendedName>
        <fullName evidence="4">Membrane-associated phospholipid phosphatase</fullName>
    </recommendedName>
</protein>
<name>G9WG81_9LACO</name>
<keyword evidence="1" id="KW-0472">Membrane</keyword>
<dbReference type="AlphaFoldDB" id="G9WG81"/>
<dbReference type="PATRIC" id="fig|1045004.4.peg.1583"/>
<organism evidence="2 3">
    <name type="scientific">Oenococcus kitaharae DSM 17330</name>
    <dbReference type="NCBI Taxonomy" id="1045004"/>
    <lineage>
        <taxon>Bacteria</taxon>
        <taxon>Bacillati</taxon>
        <taxon>Bacillota</taxon>
        <taxon>Bacilli</taxon>
        <taxon>Lactobacillales</taxon>
        <taxon>Lactobacillaceae</taxon>
        <taxon>Oenococcus</taxon>
    </lineage>
</organism>
<sequence length="198" mass="22041">MIHPIVHPKILTNLAKLIRALCEPPMITVYLMAIFYMTGLLTALDQITVVLALLVVLPLASYLLADFIPQVRRRGPEGKRRIAFYVYPIGYILAVLYALLFSVKTITFKLLLTYLISAIFLVIFNKVLHIRASGHTCGTVGPYLMATFSLGLGYGFWLGIAVVIVIWASLYLGRHTVQEIIWGAVCSILGFLIAFVLL</sequence>
<dbReference type="eggNOG" id="ENOG50341AQ">
    <property type="taxonomic scope" value="Bacteria"/>
</dbReference>
<evidence type="ECO:0000313" key="2">
    <source>
        <dbReference type="EMBL" id="EHN59689.1"/>
    </source>
</evidence>
<dbReference type="HOGENOM" id="CLU_110627_0_0_9"/>
<accession>G9WG81</accession>
<keyword evidence="1" id="KW-0812">Transmembrane</keyword>
<feature type="transmembrane region" description="Helical" evidence="1">
    <location>
        <begin position="47"/>
        <end position="70"/>
    </location>
</feature>
<evidence type="ECO:0000313" key="3">
    <source>
        <dbReference type="Proteomes" id="UP000004959"/>
    </source>
</evidence>
<dbReference type="STRING" id="336988.NT96_01710"/>
<keyword evidence="1" id="KW-1133">Transmembrane helix</keyword>
<feature type="transmembrane region" description="Helical" evidence="1">
    <location>
        <begin position="82"/>
        <end position="100"/>
    </location>
</feature>
<dbReference type="RefSeq" id="WP_007746748.1">
    <property type="nucleotide sequence ID" value="NZ_CM001398.1"/>
</dbReference>
<evidence type="ECO:0000256" key="1">
    <source>
        <dbReference type="SAM" id="Phobius"/>
    </source>
</evidence>
<feature type="transmembrane region" description="Helical" evidence="1">
    <location>
        <begin position="180"/>
        <end position="197"/>
    </location>
</feature>